<accession>A0A975GU48</accession>
<keyword evidence="2" id="KW-1185">Reference proteome</keyword>
<evidence type="ECO:0000313" key="1">
    <source>
        <dbReference type="EMBL" id="QTA93794.1"/>
    </source>
</evidence>
<proteinExistence type="predicted"/>
<evidence type="ECO:0000313" key="2">
    <source>
        <dbReference type="Proteomes" id="UP000663722"/>
    </source>
</evidence>
<protein>
    <submittedName>
        <fullName evidence="1">Uncharacterized protein</fullName>
    </submittedName>
</protein>
<reference evidence="1" key="1">
    <citation type="journal article" date="2021" name="Microb. Physiol.">
        <title>Proteogenomic Insights into the Physiology of Marine, Sulfate-Reducing, Filamentous Desulfonema limicola and Desulfonema magnum.</title>
        <authorList>
            <person name="Schnaars V."/>
            <person name="Wohlbrand L."/>
            <person name="Scheve S."/>
            <person name="Hinrichs C."/>
            <person name="Reinhardt R."/>
            <person name="Rabus R."/>
        </authorList>
    </citation>
    <scope>NUCLEOTIDE SEQUENCE</scope>
    <source>
        <strain evidence="1">4be13</strain>
    </source>
</reference>
<dbReference type="Proteomes" id="UP000663722">
    <property type="component" value="Chromosome"/>
</dbReference>
<dbReference type="AlphaFoldDB" id="A0A975GU48"/>
<dbReference type="KEGG" id="dmm:dnm_099020"/>
<gene>
    <name evidence="1" type="ORF">dnm_099020</name>
</gene>
<dbReference type="EMBL" id="CP061800">
    <property type="protein sequence ID" value="QTA93794.1"/>
    <property type="molecule type" value="Genomic_DNA"/>
</dbReference>
<name>A0A975GU48_9BACT</name>
<organism evidence="1 2">
    <name type="scientific">Desulfonema magnum</name>
    <dbReference type="NCBI Taxonomy" id="45655"/>
    <lineage>
        <taxon>Bacteria</taxon>
        <taxon>Pseudomonadati</taxon>
        <taxon>Thermodesulfobacteriota</taxon>
        <taxon>Desulfobacteria</taxon>
        <taxon>Desulfobacterales</taxon>
        <taxon>Desulfococcaceae</taxon>
        <taxon>Desulfonema</taxon>
    </lineage>
</organism>
<sequence length="44" mass="5036">MANIGTSPVLEHHQRIIVLVSYLPRKLQLSDLPILLFLRRTSPV</sequence>